<evidence type="ECO:0000256" key="9">
    <source>
        <dbReference type="ARBA" id="ARBA00023212"/>
    </source>
</evidence>
<organism evidence="11 12">
    <name type="scientific">Lymnaea stagnalis</name>
    <name type="common">Great pond snail</name>
    <name type="synonym">Helix stagnalis</name>
    <dbReference type="NCBI Taxonomy" id="6523"/>
    <lineage>
        <taxon>Eukaryota</taxon>
        <taxon>Metazoa</taxon>
        <taxon>Spiralia</taxon>
        <taxon>Lophotrochozoa</taxon>
        <taxon>Mollusca</taxon>
        <taxon>Gastropoda</taxon>
        <taxon>Heterobranchia</taxon>
        <taxon>Euthyneura</taxon>
        <taxon>Panpulmonata</taxon>
        <taxon>Hygrophila</taxon>
        <taxon>Lymnaeoidea</taxon>
        <taxon>Lymnaeidae</taxon>
        <taxon>Lymnaea</taxon>
    </lineage>
</organism>
<dbReference type="PANTHER" id="PTHR31539">
    <property type="entry name" value="CENTROSOMAL PROTEIN OF 19K CEP19"/>
    <property type="match status" value="1"/>
</dbReference>
<evidence type="ECO:0000256" key="6">
    <source>
        <dbReference type="ARBA" id="ARBA00022490"/>
    </source>
</evidence>
<evidence type="ECO:0000256" key="8">
    <source>
        <dbReference type="ARBA" id="ARBA00023069"/>
    </source>
</evidence>
<dbReference type="Pfam" id="PF14933">
    <property type="entry name" value="CEP19"/>
    <property type="match status" value="1"/>
</dbReference>
<evidence type="ECO:0000256" key="2">
    <source>
        <dbReference type="ARBA" id="ARBA00004120"/>
    </source>
</evidence>
<reference evidence="11 12" key="1">
    <citation type="submission" date="2024-04" db="EMBL/GenBank/DDBJ databases">
        <authorList>
            <consortium name="Genoscope - CEA"/>
            <person name="William W."/>
        </authorList>
    </citation>
    <scope>NUCLEOTIDE SEQUENCE [LARGE SCALE GENOMIC DNA]</scope>
</reference>
<keyword evidence="12" id="KW-1185">Reference proteome</keyword>
<dbReference type="GO" id="GO:0097712">
    <property type="term" value="P:vesicle targeting, trans-Golgi to periciliary membrane compartment"/>
    <property type="evidence" value="ECO:0007669"/>
    <property type="project" value="TreeGrafter"/>
</dbReference>
<dbReference type="GO" id="GO:0000922">
    <property type="term" value="C:spindle pole"/>
    <property type="evidence" value="ECO:0007669"/>
    <property type="project" value="TreeGrafter"/>
</dbReference>
<evidence type="ECO:0000256" key="1">
    <source>
        <dbReference type="ARBA" id="ARBA00004114"/>
    </source>
</evidence>
<evidence type="ECO:0000256" key="5">
    <source>
        <dbReference type="ARBA" id="ARBA00022015"/>
    </source>
</evidence>
<dbReference type="AlphaFoldDB" id="A0AAV2H5B2"/>
<evidence type="ECO:0000256" key="3">
    <source>
        <dbReference type="ARBA" id="ARBA00004186"/>
    </source>
</evidence>
<evidence type="ECO:0000313" key="12">
    <source>
        <dbReference type="Proteomes" id="UP001497497"/>
    </source>
</evidence>
<dbReference type="PANTHER" id="PTHR31539:SF1">
    <property type="entry name" value="CENTROSOMAL PROTEIN OF 19 KDA"/>
    <property type="match status" value="1"/>
</dbReference>
<dbReference type="GO" id="GO:0036064">
    <property type="term" value="C:ciliary basal body"/>
    <property type="evidence" value="ECO:0007669"/>
    <property type="project" value="TreeGrafter"/>
</dbReference>
<dbReference type="Proteomes" id="UP001497497">
    <property type="component" value="Unassembled WGS sequence"/>
</dbReference>
<accession>A0AAV2H5B2</accession>
<evidence type="ECO:0000256" key="4">
    <source>
        <dbReference type="ARBA" id="ARBA00009371"/>
    </source>
</evidence>
<gene>
    <name evidence="11" type="ORF">GSLYS_00002783001</name>
</gene>
<dbReference type="GO" id="GO:0005813">
    <property type="term" value="C:centrosome"/>
    <property type="evidence" value="ECO:0007669"/>
    <property type="project" value="TreeGrafter"/>
</dbReference>
<evidence type="ECO:0000256" key="10">
    <source>
        <dbReference type="ARBA" id="ARBA00023273"/>
    </source>
</evidence>
<proteinExistence type="inferred from homology"/>
<sequence>MDFYMTFTMAETLEILKCGVKFDPPALVLNYKDRKTGKLRQRSMPLRNFNKNTGIDHFMEDLKSNPRHSKFIRLLSPAQLVRLLTIVKDKLSGLSLEASIARNDAMDSLNPEENLNKVDPETLQRKKLVMDSSFEKKRKRPGDPDFQYNIEVEFDTAAVETSGWDSDASNPDF</sequence>
<keyword evidence="6" id="KW-0963">Cytoplasm</keyword>
<evidence type="ECO:0000313" key="11">
    <source>
        <dbReference type="EMBL" id="CAL1528613.1"/>
    </source>
</evidence>
<keyword evidence="9" id="KW-0206">Cytoskeleton</keyword>
<dbReference type="InterPro" id="IPR029412">
    <property type="entry name" value="CEP19"/>
</dbReference>
<comment type="caution">
    <text evidence="11">The sequence shown here is derived from an EMBL/GenBank/DDBJ whole genome shotgun (WGS) entry which is preliminary data.</text>
</comment>
<evidence type="ECO:0000256" key="7">
    <source>
        <dbReference type="ARBA" id="ARBA00022794"/>
    </source>
</evidence>
<protein>
    <recommendedName>
        <fullName evidence="5">Centrosomal protein of 19 kDa</fullName>
    </recommendedName>
</protein>
<comment type="similarity">
    <text evidence="4">Belongs to the CEP19 family.</text>
</comment>
<dbReference type="EMBL" id="CAXITT010000035">
    <property type="protein sequence ID" value="CAL1528613.1"/>
    <property type="molecule type" value="Genomic_DNA"/>
</dbReference>
<dbReference type="GO" id="GO:0005814">
    <property type="term" value="C:centriole"/>
    <property type="evidence" value="ECO:0007669"/>
    <property type="project" value="UniProtKB-SubCell"/>
</dbReference>
<name>A0AAV2H5B2_LYMST</name>
<keyword evidence="8" id="KW-0969">Cilium</keyword>
<comment type="subcellular location">
    <subcellularLocation>
        <location evidence="2">Cytoplasm</location>
        <location evidence="2">Cytoskeleton</location>
        <location evidence="2">Cilium basal body</location>
    </subcellularLocation>
    <subcellularLocation>
        <location evidence="1">Cytoplasm</location>
        <location evidence="1">Cytoskeleton</location>
        <location evidence="1">Microtubule organizing center</location>
        <location evidence="1">Centrosome</location>
        <location evidence="1">Centriole</location>
    </subcellularLocation>
    <subcellularLocation>
        <location evidence="3">Cytoplasm</location>
        <location evidence="3">Cytoskeleton</location>
        <location evidence="3">Spindle</location>
    </subcellularLocation>
</comment>
<keyword evidence="7" id="KW-0970">Cilium biogenesis/degradation</keyword>
<dbReference type="GO" id="GO:0034454">
    <property type="term" value="P:microtubule anchoring at centrosome"/>
    <property type="evidence" value="ECO:0007669"/>
    <property type="project" value="TreeGrafter"/>
</dbReference>
<keyword evidence="10" id="KW-0966">Cell projection</keyword>